<comment type="caution">
    <text evidence="1">The sequence shown here is derived from an EMBL/GenBank/DDBJ whole genome shotgun (WGS) entry which is preliminary data.</text>
</comment>
<accession>A0A8S9LK56</accession>
<gene>
    <name evidence="1" type="ORF">F2Q70_00026190</name>
</gene>
<evidence type="ECO:0000313" key="1">
    <source>
        <dbReference type="EMBL" id="KAF2605623.1"/>
    </source>
</evidence>
<reference evidence="1" key="1">
    <citation type="submission" date="2019-12" db="EMBL/GenBank/DDBJ databases">
        <title>Genome sequencing and annotation of Brassica cretica.</title>
        <authorList>
            <person name="Studholme D.J."/>
            <person name="Sarris P.F."/>
        </authorList>
    </citation>
    <scope>NUCLEOTIDE SEQUENCE</scope>
    <source>
        <strain evidence="1">PFS-102/07</strain>
        <tissue evidence="1">Leaf</tissue>
    </source>
</reference>
<dbReference type="EMBL" id="QGKY02000094">
    <property type="protein sequence ID" value="KAF2605623.1"/>
    <property type="molecule type" value="Genomic_DNA"/>
</dbReference>
<organism evidence="1">
    <name type="scientific">Brassica cretica</name>
    <name type="common">Mustard</name>
    <dbReference type="NCBI Taxonomy" id="69181"/>
    <lineage>
        <taxon>Eukaryota</taxon>
        <taxon>Viridiplantae</taxon>
        <taxon>Streptophyta</taxon>
        <taxon>Embryophyta</taxon>
        <taxon>Tracheophyta</taxon>
        <taxon>Spermatophyta</taxon>
        <taxon>Magnoliopsida</taxon>
        <taxon>eudicotyledons</taxon>
        <taxon>Gunneridae</taxon>
        <taxon>Pentapetalae</taxon>
        <taxon>rosids</taxon>
        <taxon>malvids</taxon>
        <taxon>Brassicales</taxon>
        <taxon>Brassicaceae</taxon>
        <taxon>Brassiceae</taxon>
        <taxon>Brassica</taxon>
    </lineage>
</organism>
<protein>
    <submittedName>
        <fullName evidence="1">Uncharacterized protein</fullName>
    </submittedName>
</protein>
<name>A0A8S9LK56_BRACR</name>
<proteinExistence type="predicted"/>
<dbReference type="AlphaFoldDB" id="A0A8S9LK56"/>
<sequence>MVSSSGSQPRSTVLKKYRESKNIDKYMYHVSSIQGDRETLIASSFSSGASSPFLTDHMENLLFVAQENLKVWFWIQRLVPTSNGRPEQKLVKDGFIIRKPTKIHCPEEIPRVKED</sequence>